<reference evidence="1 2" key="1">
    <citation type="journal article" date="2019" name="Commun. Biol.">
        <title>The bagworm genome reveals a unique fibroin gene that provides high tensile strength.</title>
        <authorList>
            <person name="Kono N."/>
            <person name="Nakamura H."/>
            <person name="Ohtoshi R."/>
            <person name="Tomita M."/>
            <person name="Numata K."/>
            <person name="Arakawa K."/>
        </authorList>
    </citation>
    <scope>NUCLEOTIDE SEQUENCE [LARGE SCALE GENOMIC DNA]</scope>
</reference>
<proteinExistence type="predicted"/>
<evidence type="ECO:0000313" key="2">
    <source>
        <dbReference type="Proteomes" id="UP000299102"/>
    </source>
</evidence>
<dbReference type="AlphaFoldDB" id="A0A4C1XU76"/>
<dbReference type="Proteomes" id="UP000299102">
    <property type="component" value="Unassembled WGS sequence"/>
</dbReference>
<name>A0A4C1XU76_EUMVA</name>
<dbReference type="EMBL" id="BGZK01000938">
    <property type="protein sequence ID" value="GBP65747.1"/>
    <property type="molecule type" value="Genomic_DNA"/>
</dbReference>
<gene>
    <name evidence="1" type="ORF">EVAR_44392_1</name>
</gene>
<sequence length="108" mass="11979">MECADVTVDYSSECKYMNTTLTRTRTRAPRRRRPGTALYCCVADGRGDHELDAATWDGLSRRPLDALATCGRSRSATLRPDDVSAAAGRRALFYCTVKSVVVEFVGRR</sequence>
<comment type="caution">
    <text evidence="1">The sequence shown here is derived from an EMBL/GenBank/DDBJ whole genome shotgun (WGS) entry which is preliminary data.</text>
</comment>
<organism evidence="1 2">
    <name type="scientific">Eumeta variegata</name>
    <name type="common">Bagworm moth</name>
    <name type="synonym">Eumeta japonica</name>
    <dbReference type="NCBI Taxonomy" id="151549"/>
    <lineage>
        <taxon>Eukaryota</taxon>
        <taxon>Metazoa</taxon>
        <taxon>Ecdysozoa</taxon>
        <taxon>Arthropoda</taxon>
        <taxon>Hexapoda</taxon>
        <taxon>Insecta</taxon>
        <taxon>Pterygota</taxon>
        <taxon>Neoptera</taxon>
        <taxon>Endopterygota</taxon>
        <taxon>Lepidoptera</taxon>
        <taxon>Glossata</taxon>
        <taxon>Ditrysia</taxon>
        <taxon>Tineoidea</taxon>
        <taxon>Psychidae</taxon>
        <taxon>Oiketicinae</taxon>
        <taxon>Eumeta</taxon>
    </lineage>
</organism>
<protein>
    <submittedName>
        <fullName evidence="1">Uncharacterized protein</fullName>
    </submittedName>
</protein>
<evidence type="ECO:0000313" key="1">
    <source>
        <dbReference type="EMBL" id="GBP65747.1"/>
    </source>
</evidence>
<keyword evidence="2" id="KW-1185">Reference proteome</keyword>
<accession>A0A4C1XU76</accession>